<reference evidence="4 5" key="1">
    <citation type="journal article" date="2008" name="Nature">
        <title>The genome of the choanoflagellate Monosiga brevicollis and the origin of metazoans.</title>
        <authorList>
            <consortium name="JGI Sequencing"/>
            <person name="King N."/>
            <person name="Westbrook M.J."/>
            <person name="Young S.L."/>
            <person name="Kuo A."/>
            <person name="Abedin M."/>
            <person name="Chapman J."/>
            <person name="Fairclough S."/>
            <person name="Hellsten U."/>
            <person name="Isogai Y."/>
            <person name="Letunic I."/>
            <person name="Marr M."/>
            <person name="Pincus D."/>
            <person name="Putnam N."/>
            <person name="Rokas A."/>
            <person name="Wright K.J."/>
            <person name="Zuzow R."/>
            <person name="Dirks W."/>
            <person name="Good M."/>
            <person name="Goodstein D."/>
            <person name="Lemons D."/>
            <person name="Li W."/>
            <person name="Lyons J.B."/>
            <person name="Morris A."/>
            <person name="Nichols S."/>
            <person name="Richter D.J."/>
            <person name="Salamov A."/>
            <person name="Bork P."/>
            <person name="Lim W.A."/>
            <person name="Manning G."/>
            <person name="Miller W.T."/>
            <person name="McGinnis W."/>
            <person name="Shapiro H."/>
            <person name="Tjian R."/>
            <person name="Grigoriev I.V."/>
            <person name="Rokhsar D."/>
        </authorList>
    </citation>
    <scope>NUCLEOTIDE SEQUENCE [LARGE SCALE GENOMIC DNA]</scope>
    <source>
        <strain evidence="5">MX1 / ATCC 50154</strain>
    </source>
</reference>
<evidence type="ECO:0000256" key="3">
    <source>
        <dbReference type="ARBA" id="ARBA00023274"/>
    </source>
</evidence>
<dbReference type="InterPro" id="IPR023674">
    <property type="entry name" value="Ribosomal_uL1-like"/>
</dbReference>
<evidence type="ECO:0000313" key="5">
    <source>
        <dbReference type="Proteomes" id="UP000001357"/>
    </source>
</evidence>
<dbReference type="InterPro" id="IPR028364">
    <property type="entry name" value="Ribosomal_uL1/biogenesis"/>
</dbReference>
<dbReference type="EMBL" id="CH991555">
    <property type="protein sequence ID" value="EDQ88244.1"/>
    <property type="molecule type" value="Genomic_DNA"/>
</dbReference>
<protein>
    <recommendedName>
        <fullName evidence="6">Ribosomal protein</fullName>
    </recommendedName>
</protein>
<keyword evidence="5" id="KW-1185">Reference proteome</keyword>
<dbReference type="OMA" id="ALAVNTW"/>
<evidence type="ECO:0000256" key="2">
    <source>
        <dbReference type="ARBA" id="ARBA00022980"/>
    </source>
</evidence>
<dbReference type="Pfam" id="PF00687">
    <property type="entry name" value="Ribosomal_L1"/>
    <property type="match status" value="1"/>
</dbReference>
<dbReference type="PANTHER" id="PTHR36427:SF3">
    <property type="entry name" value="LARGE RIBOSOMAL SUBUNIT PROTEIN UL1M"/>
    <property type="match status" value="1"/>
</dbReference>
<dbReference type="GO" id="GO:1990904">
    <property type="term" value="C:ribonucleoprotein complex"/>
    <property type="evidence" value="ECO:0007669"/>
    <property type="project" value="UniProtKB-KW"/>
</dbReference>
<accession>A9V2E7</accession>
<proteinExistence type="inferred from homology"/>
<keyword evidence="2" id="KW-0689">Ribosomal protein</keyword>
<dbReference type="Gene3D" id="3.40.50.790">
    <property type="match status" value="1"/>
</dbReference>
<gene>
    <name evidence="4" type="ORF">MONBRDRAFT_32902</name>
</gene>
<dbReference type="STRING" id="81824.A9V2E7"/>
<dbReference type="SUPFAM" id="SSF56808">
    <property type="entry name" value="Ribosomal protein L1"/>
    <property type="match status" value="1"/>
</dbReference>
<organism evidence="4 5">
    <name type="scientific">Monosiga brevicollis</name>
    <name type="common">Choanoflagellate</name>
    <dbReference type="NCBI Taxonomy" id="81824"/>
    <lineage>
        <taxon>Eukaryota</taxon>
        <taxon>Choanoflagellata</taxon>
        <taxon>Craspedida</taxon>
        <taxon>Salpingoecidae</taxon>
        <taxon>Monosiga</taxon>
    </lineage>
</organism>
<evidence type="ECO:0000313" key="4">
    <source>
        <dbReference type="EMBL" id="EDQ88244.1"/>
    </source>
</evidence>
<name>A9V2E7_MONBE</name>
<dbReference type="GO" id="GO:0005840">
    <property type="term" value="C:ribosome"/>
    <property type="evidence" value="ECO:0007669"/>
    <property type="project" value="UniProtKB-KW"/>
</dbReference>
<sequence>MMATTTGARLLCGGGSQLRFVVAAAAAGTGRSSLTALAKRPALRSAVLVARAGLATTPRVLSSATATAAEEGQKPPFVVPEDVPAIQFVQQQTEPVFDFESATQVLRALSVNPETIEAHFKVSMRGDKTKKKGRPRDPIRGVLVMPNLFRPLRRVVVFADGEDAQLAREAGAYRVGGPEMLADFERGRIEYDIIMATTSMAREIKREGGRVLRANMPTEKKGTVVDDIAEAVPRVARGVSFRSDAHGAINIPVAKTTMTVEQIEANVVAAMQGLMTYSLGERTKFIEQLYLSAQQTPGMRVTHDPLVAQALE</sequence>
<dbReference type="KEGG" id="mbr:MONBRDRAFT_32902"/>
<dbReference type="GeneID" id="5892162"/>
<dbReference type="AlphaFoldDB" id="A9V2E7"/>
<dbReference type="eggNOG" id="KOG1569">
    <property type="taxonomic scope" value="Eukaryota"/>
</dbReference>
<comment type="similarity">
    <text evidence="1">Belongs to the universal ribosomal protein uL1 family.</text>
</comment>
<evidence type="ECO:0000256" key="1">
    <source>
        <dbReference type="ARBA" id="ARBA00010531"/>
    </source>
</evidence>
<dbReference type="InterPro" id="IPR016095">
    <property type="entry name" value="Ribosomal_uL1_3-a/b-sand"/>
</dbReference>
<keyword evidence="3" id="KW-0687">Ribonucleoprotein</keyword>
<dbReference type="Proteomes" id="UP000001357">
    <property type="component" value="Unassembled WGS sequence"/>
</dbReference>
<dbReference type="PANTHER" id="PTHR36427">
    <property type="entry name" value="54S RIBOSOMAL PROTEIN L1, MITOCHONDRIAL"/>
    <property type="match status" value="1"/>
</dbReference>
<evidence type="ECO:0008006" key="6">
    <source>
        <dbReference type="Google" id="ProtNLM"/>
    </source>
</evidence>
<dbReference type="InParanoid" id="A9V2E7"/>
<dbReference type="RefSeq" id="XP_001746837.1">
    <property type="nucleotide sequence ID" value="XM_001746785.1"/>
</dbReference>
<dbReference type="Gene3D" id="3.30.190.20">
    <property type="match status" value="1"/>
</dbReference>